<reference evidence="1" key="2">
    <citation type="journal article" date="2022" name="Clin. Infect. Dis.">
        <title>Association between Clostridium innocuum and antibiotic-associated diarrhea in adults and children: A cross-sectional study and comparative genomics analysis.</title>
        <authorList>
            <person name="Cherny K.E."/>
            <person name="Muscat E.B."/>
            <person name="Balaji A."/>
            <person name="Mukherjee J."/>
            <person name="Ozer E.A."/>
            <person name="Angarone M.P."/>
            <person name="Hauser A.R."/>
            <person name="Sichel J.S."/>
            <person name="Amponsah E."/>
            <person name="Kociolek L.K."/>
        </authorList>
    </citation>
    <scope>NUCLEOTIDE SEQUENCE</scope>
    <source>
        <strain evidence="1">NU1-AC-029v</strain>
    </source>
</reference>
<evidence type="ECO:0000313" key="1">
    <source>
        <dbReference type="EMBL" id="MCR0235028.1"/>
    </source>
</evidence>
<name>A0A3E2VCA8_CLOIN</name>
<gene>
    <name evidence="2" type="ORF">DXA38_22325</name>
    <name evidence="1" type="ORF">MKC95_19860</name>
</gene>
<dbReference type="OrthoDB" id="9972368at2"/>
<evidence type="ECO:0000313" key="3">
    <source>
        <dbReference type="Proteomes" id="UP000260025"/>
    </source>
</evidence>
<dbReference type="EMBL" id="QVEV01000086">
    <property type="protein sequence ID" value="RGC08205.1"/>
    <property type="molecule type" value="Genomic_DNA"/>
</dbReference>
<dbReference type="Proteomes" id="UP001203972">
    <property type="component" value="Unassembled WGS sequence"/>
</dbReference>
<sequence>MAKRYVQQEMAILQANPNVKAVRENRHTLTYEFRLKLWQQWKNGESLKNVFTENNFDLKMIGNNIHI</sequence>
<organism evidence="2 3">
    <name type="scientific">Clostridium innocuum</name>
    <dbReference type="NCBI Taxonomy" id="1522"/>
    <lineage>
        <taxon>Bacteria</taxon>
        <taxon>Bacillati</taxon>
        <taxon>Bacillota</taxon>
        <taxon>Clostridia</taxon>
        <taxon>Eubacteriales</taxon>
        <taxon>Clostridiaceae</taxon>
        <taxon>Clostridium</taxon>
    </lineage>
</organism>
<accession>A0A3E2VCA8</accession>
<dbReference type="RefSeq" id="WP_117445048.1">
    <property type="nucleotide sequence ID" value="NZ_QVEV01000086.1"/>
</dbReference>
<proteinExistence type="predicted"/>
<protein>
    <submittedName>
        <fullName evidence="2">Uncharacterized protein</fullName>
    </submittedName>
</protein>
<dbReference type="AlphaFoldDB" id="A0A3E2VCA8"/>
<dbReference type="Proteomes" id="UP000260025">
    <property type="component" value="Unassembled WGS sequence"/>
</dbReference>
<reference evidence="2 3" key="1">
    <citation type="submission" date="2018-08" db="EMBL/GenBank/DDBJ databases">
        <title>A genome reference for cultivated species of the human gut microbiota.</title>
        <authorList>
            <person name="Zou Y."/>
            <person name="Xue W."/>
            <person name="Luo G."/>
        </authorList>
    </citation>
    <scope>NUCLEOTIDE SEQUENCE [LARGE SCALE GENOMIC DNA]</scope>
    <source>
        <strain evidence="2 3">OF01-2LB</strain>
    </source>
</reference>
<dbReference type="EMBL" id="JAKTMA010000047">
    <property type="protein sequence ID" value="MCR0235028.1"/>
    <property type="molecule type" value="Genomic_DNA"/>
</dbReference>
<evidence type="ECO:0000313" key="2">
    <source>
        <dbReference type="EMBL" id="RGC08205.1"/>
    </source>
</evidence>
<comment type="caution">
    <text evidence="2">The sequence shown here is derived from an EMBL/GenBank/DDBJ whole genome shotgun (WGS) entry which is preliminary data.</text>
</comment>